<gene>
    <name evidence="2" type="ORF">G8O30_13700</name>
</gene>
<feature type="domain" description="HD-GYP" evidence="1">
    <location>
        <begin position="128"/>
        <end position="324"/>
    </location>
</feature>
<dbReference type="RefSeq" id="WP_239672621.1">
    <property type="nucleotide sequence ID" value="NZ_CP049742.1"/>
</dbReference>
<dbReference type="InterPro" id="IPR003607">
    <property type="entry name" value="HD/PDEase_dom"/>
</dbReference>
<dbReference type="PANTHER" id="PTHR43155:SF2">
    <property type="entry name" value="CYCLIC DI-GMP PHOSPHODIESTERASE PA4108"/>
    <property type="match status" value="1"/>
</dbReference>
<proteinExistence type="predicted"/>
<sequence length="366" mass="41054">MRVKVSDLVEGCILEEDVMGKSKFPLVAKNTVIDQLHIEVLQSFLIEEVHVSLVLVNGDPFSVVPVLDKMSDKTKQLNEELVSRDTNSAFTSAYLKAVSLYKKQFIQWQSGSPVDVVAVRSLLLPLLEFIDSNTSLVSTLHHYSTKEDYLYHHGVSTGIIAGAIGKKLGLDKGTYVQLSIAGALADCGMAKISNIILVKNKALNRSEYDEVKKHTAYSYSLLKDTSFLKTEMKVAIFQHHERVDGSGYPVGERGQRIHLYAQIIAVSDVYHAMTSERIYRSKKSPYKVLEMLSQDFFGEYDAAVLSNLINLICSFTPGTTVRLSNGEYAQIMFTKANDPLRPLIRLKDRDEYIDLEKSRALYIESV</sequence>
<evidence type="ECO:0000259" key="1">
    <source>
        <dbReference type="PROSITE" id="PS51832"/>
    </source>
</evidence>
<dbReference type="Pfam" id="PF13487">
    <property type="entry name" value="HD_5"/>
    <property type="match status" value="1"/>
</dbReference>
<dbReference type="SMART" id="SM00471">
    <property type="entry name" value="HDc"/>
    <property type="match status" value="1"/>
</dbReference>
<dbReference type="PANTHER" id="PTHR43155">
    <property type="entry name" value="CYCLIC DI-GMP PHOSPHODIESTERASE PA4108-RELATED"/>
    <property type="match status" value="1"/>
</dbReference>
<accession>A0A7S8CDD9</accession>
<reference evidence="2 3" key="1">
    <citation type="submission" date="2019-07" db="EMBL/GenBank/DDBJ databases">
        <title>Genome sequence of 2 isolates from Red Sea Mangroves.</title>
        <authorList>
            <person name="Sefrji F."/>
            <person name="Michoud G."/>
            <person name="Merlino G."/>
            <person name="Daffonchio D."/>
        </authorList>
    </citation>
    <scope>NUCLEOTIDE SEQUENCE [LARGE SCALE GENOMIC DNA]</scope>
    <source>
        <strain evidence="2 3">R1DC41</strain>
    </source>
</reference>
<protein>
    <submittedName>
        <fullName evidence="2">HD-GYP domain-containing protein</fullName>
    </submittedName>
</protein>
<dbReference type="EMBL" id="CP049742">
    <property type="protein sequence ID" value="QPC47939.1"/>
    <property type="molecule type" value="Genomic_DNA"/>
</dbReference>
<dbReference type="Proteomes" id="UP000593626">
    <property type="component" value="Chromosome"/>
</dbReference>
<name>A0A7S8CDD9_9BACI</name>
<dbReference type="Gene3D" id="1.10.3210.10">
    <property type="entry name" value="Hypothetical protein af1432"/>
    <property type="match status" value="1"/>
</dbReference>
<dbReference type="PROSITE" id="PS51832">
    <property type="entry name" value="HD_GYP"/>
    <property type="match status" value="1"/>
</dbReference>
<dbReference type="InterPro" id="IPR037522">
    <property type="entry name" value="HD_GYP_dom"/>
</dbReference>
<keyword evidence="3" id="KW-1185">Reference proteome</keyword>
<organism evidence="2 3">
    <name type="scientific">Mangrovibacillus cuniculi</name>
    <dbReference type="NCBI Taxonomy" id="2593652"/>
    <lineage>
        <taxon>Bacteria</taxon>
        <taxon>Bacillati</taxon>
        <taxon>Bacillota</taxon>
        <taxon>Bacilli</taxon>
        <taxon>Bacillales</taxon>
        <taxon>Bacillaceae</taxon>
        <taxon>Mangrovibacillus</taxon>
    </lineage>
</organism>
<dbReference type="CDD" id="cd00077">
    <property type="entry name" value="HDc"/>
    <property type="match status" value="1"/>
</dbReference>
<dbReference type="KEGG" id="mcui:G8O30_13700"/>
<evidence type="ECO:0000313" key="3">
    <source>
        <dbReference type="Proteomes" id="UP000593626"/>
    </source>
</evidence>
<dbReference type="AlphaFoldDB" id="A0A7S8CDD9"/>
<dbReference type="SUPFAM" id="SSF109604">
    <property type="entry name" value="HD-domain/PDEase-like"/>
    <property type="match status" value="1"/>
</dbReference>
<evidence type="ECO:0000313" key="2">
    <source>
        <dbReference type="EMBL" id="QPC47939.1"/>
    </source>
</evidence>